<feature type="compositionally biased region" description="Polar residues" evidence="2">
    <location>
        <begin position="1"/>
        <end position="12"/>
    </location>
</feature>
<feature type="region of interest" description="Disordered" evidence="2">
    <location>
        <begin position="1"/>
        <end position="22"/>
    </location>
</feature>
<sequence>MNSSAKVVISSNRSKKVPVRGFDKPKTLSYTQLKEENSILHQRNADLEHKVSKQNNALTAAQRNAKTFEKENQTLKEQLEEERKQQTEYVENVTKQWTTDKEMLTDKLLRCEMKLEDLGVNPVTLDDGTNTYEDKLLKQEAAKRAEVLRERLEENISNSQNFLQRMQEIAMQSREALKQLDC</sequence>
<accession>A0A8B8A4T5</accession>
<evidence type="ECO:0000313" key="4">
    <source>
        <dbReference type="RefSeq" id="XP_022110941.1"/>
    </source>
</evidence>
<evidence type="ECO:0000256" key="1">
    <source>
        <dbReference type="SAM" id="Coils"/>
    </source>
</evidence>
<proteinExistence type="predicted"/>
<feature type="coiled-coil region" evidence="1">
    <location>
        <begin position="30"/>
        <end position="96"/>
    </location>
</feature>
<evidence type="ECO:0000256" key="2">
    <source>
        <dbReference type="SAM" id="MobiDB-lite"/>
    </source>
</evidence>
<dbReference type="KEGG" id="aplc:110990319"/>
<dbReference type="Proteomes" id="UP000694845">
    <property type="component" value="Unplaced"/>
</dbReference>
<protein>
    <submittedName>
        <fullName evidence="4">Uncharacterized protein LOC110990319</fullName>
    </submittedName>
</protein>
<dbReference type="RefSeq" id="XP_022110941.1">
    <property type="nucleotide sequence ID" value="XM_022255249.1"/>
</dbReference>
<keyword evidence="3" id="KW-1185">Reference proteome</keyword>
<keyword evidence="1" id="KW-0175">Coiled coil</keyword>
<name>A0A8B8A4T5_ACAPL</name>
<dbReference type="OrthoDB" id="10120155at2759"/>
<feature type="coiled-coil region" evidence="1">
    <location>
        <begin position="135"/>
        <end position="169"/>
    </location>
</feature>
<organism evidence="3 4">
    <name type="scientific">Acanthaster planci</name>
    <name type="common">Crown-of-thorns starfish</name>
    <dbReference type="NCBI Taxonomy" id="133434"/>
    <lineage>
        <taxon>Eukaryota</taxon>
        <taxon>Metazoa</taxon>
        <taxon>Echinodermata</taxon>
        <taxon>Eleutherozoa</taxon>
        <taxon>Asterozoa</taxon>
        <taxon>Asteroidea</taxon>
        <taxon>Valvatacea</taxon>
        <taxon>Valvatida</taxon>
        <taxon>Acanthasteridae</taxon>
        <taxon>Acanthaster</taxon>
    </lineage>
</organism>
<reference evidence="4" key="1">
    <citation type="submission" date="2025-08" db="UniProtKB">
        <authorList>
            <consortium name="RefSeq"/>
        </authorList>
    </citation>
    <scope>IDENTIFICATION</scope>
</reference>
<dbReference type="AlphaFoldDB" id="A0A8B8A4T5"/>
<evidence type="ECO:0000313" key="3">
    <source>
        <dbReference type="Proteomes" id="UP000694845"/>
    </source>
</evidence>
<dbReference type="OMA" id="CEMKLED"/>
<gene>
    <name evidence="4" type="primary">LOC110990319</name>
</gene>
<dbReference type="GeneID" id="110990319"/>